<dbReference type="Proteomes" id="UP000192491">
    <property type="component" value="Unassembled WGS sequence"/>
</dbReference>
<dbReference type="AlphaFoldDB" id="A0A1Y1QQ05"/>
<sequence>MRTIIEIPDTQIEQLMRFAVQEKISRAELIRRAVADYLQRYNNTAGDDAFGLWAARHEDGLAYQERLRGEWD</sequence>
<reference evidence="2 3" key="1">
    <citation type="submission" date="2017-01" db="EMBL/GenBank/DDBJ databases">
        <title>Novel large sulfur bacteria in the metagenomes of groundwater-fed chemosynthetic microbial mats in the Lake Huron basin.</title>
        <authorList>
            <person name="Sharrar A.M."/>
            <person name="Flood B.E."/>
            <person name="Bailey J.V."/>
            <person name="Jones D.S."/>
            <person name="Biddanda B."/>
            <person name="Ruberg S.A."/>
            <person name="Marcus D.N."/>
            <person name="Dick G.J."/>
        </authorList>
    </citation>
    <scope>NUCLEOTIDE SEQUENCE [LARGE SCALE GENOMIC DNA]</scope>
    <source>
        <strain evidence="2">A8</strain>
    </source>
</reference>
<evidence type="ECO:0000259" key="1">
    <source>
        <dbReference type="Pfam" id="PF01402"/>
    </source>
</evidence>
<name>A0A1Y1QQ05_9GAMM</name>
<dbReference type="InterPro" id="IPR002145">
    <property type="entry name" value="CopG"/>
</dbReference>
<organism evidence="2 3">
    <name type="scientific">Thiothrix lacustris</name>
    <dbReference type="NCBI Taxonomy" id="525917"/>
    <lineage>
        <taxon>Bacteria</taxon>
        <taxon>Pseudomonadati</taxon>
        <taxon>Pseudomonadota</taxon>
        <taxon>Gammaproteobacteria</taxon>
        <taxon>Thiotrichales</taxon>
        <taxon>Thiotrichaceae</taxon>
        <taxon>Thiothrix</taxon>
    </lineage>
</organism>
<feature type="domain" description="Ribbon-helix-helix protein CopG" evidence="1">
    <location>
        <begin position="2"/>
        <end position="41"/>
    </location>
</feature>
<comment type="caution">
    <text evidence="2">The sequence shown here is derived from an EMBL/GenBank/DDBJ whole genome shotgun (WGS) entry which is preliminary data.</text>
</comment>
<dbReference type="EMBL" id="MTEJ01000097">
    <property type="protein sequence ID" value="OQX11062.1"/>
    <property type="molecule type" value="Genomic_DNA"/>
</dbReference>
<dbReference type="CDD" id="cd21631">
    <property type="entry name" value="RHH_CopG_NikR-like"/>
    <property type="match status" value="1"/>
</dbReference>
<protein>
    <submittedName>
        <fullName evidence="2">CopG family transcriptional regulator</fullName>
    </submittedName>
</protein>
<proteinExistence type="predicted"/>
<evidence type="ECO:0000313" key="3">
    <source>
        <dbReference type="Proteomes" id="UP000192491"/>
    </source>
</evidence>
<dbReference type="Pfam" id="PF01402">
    <property type="entry name" value="RHH_1"/>
    <property type="match status" value="1"/>
</dbReference>
<dbReference type="Gene3D" id="1.10.1220.10">
    <property type="entry name" value="Met repressor-like"/>
    <property type="match status" value="1"/>
</dbReference>
<gene>
    <name evidence="2" type="ORF">BWK73_18600</name>
</gene>
<dbReference type="GO" id="GO:0006355">
    <property type="term" value="P:regulation of DNA-templated transcription"/>
    <property type="evidence" value="ECO:0007669"/>
    <property type="project" value="InterPro"/>
</dbReference>
<accession>A0A1Y1QQ05</accession>
<evidence type="ECO:0000313" key="2">
    <source>
        <dbReference type="EMBL" id="OQX11062.1"/>
    </source>
</evidence>
<dbReference type="InterPro" id="IPR013321">
    <property type="entry name" value="Arc_rbn_hlx_hlx"/>
</dbReference>